<keyword evidence="3" id="KW-0808">Transferase</keyword>
<dbReference type="GO" id="GO:0043041">
    <property type="term" value="P:amino acid activation for nonribosomal peptide biosynthetic process"/>
    <property type="evidence" value="ECO:0007669"/>
    <property type="project" value="TreeGrafter"/>
</dbReference>
<evidence type="ECO:0000313" key="4">
    <source>
        <dbReference type="Proteomes" id="UP000011666"/>
    </source>
</evidence>
<dbReference type="Pfam" id="PF00668">
    <property type="entry name" value="Condensation"/>
    <property type="match status" value="1"/>
</dbReference>
<dbReference type="GO" id="GO:0008610">
    <property type="term" value="P:lipid biosynthetic process"/>
    <property type="evidence" value="ECO:0007669"/>
    <property type="project" value="UniProtKB-ARBA"/>
</dbReference>
<dbReference type="GO" id="GO:0005737">
    <property type="term" value="C:cytoplasm"/>
    <property type="evidence" value="ECO:0007669"/>
    <property type="project" value="TreeGrafter"/>
</dbReference>
<feature type="domain" description="Condensation" evidence="2">
    <location>
        <begin position="70"/>
        <end position="371"/>
    </location>
</feature>
<dbReference type="PANTHER" id="PTHR45527:SF1">
    <property type="entry name" value="FATTY ACID SYNTHASE"/>
    <property type="match status" value="1"/>
</dbReference>
<feature type="compositionally biased region" description="Low complexity" evidence="1">
    <location>
        <begin position="486"/>
        <end position="512"/>
    </location>
</feature>
<dbReference type="AlphaFoldDB" id="M0QM84"/>
<dbReference type="InterPro" id="IPR001242">
    <property type="entry name" value="Condensation_dom"/>
</dbReference>
<dbReference type="SUPFAM" id="SSF52777">
    <property type="entry name" value="CoA-dependent acyltransferases"/>
    <property type="match status" value="2"/>
</dbReference>
<dbReference type="Proteomes" id="UP000011666">
    <property type="component" value="Unassembled WGS sequence"/>
</dbReference>
<keyword evidence="3" id="KW-0012">Acyltransferase</keyword>
<name>M0QM84_9ACTN</name>
<evidence type="ECO:0000256" key="1">
    <source>
        <dbReference type="SAM" id="MobiDB-lite"/>
    </source>
</evidence>
<accession>M0QM84</accession>
<dbReference type="STRING" id="1223545.GS4_28_00230"/>
<keyword evidence="4" id="KW-1185">Reference proteome</keyword>
<evidence type="ECO:0000313" key="3">
    <source>
        <dbReference type="EMBL" id="GAC69775.1"/>
    </source>
</evidence>
<evidence type="ECO:0000259" key="2">
    <source>
        <dbReference type="Pfam" id="PF00668"/>
    </source>
</evidence>
<feature type="region of interest" description="Disordered" evidence="1">
    <location>
        <begin position="478"/>
        <end position="512"/>
    </location>
</feature>
<organism evidence="3 4">
    <name type="scientific">Gordonia soli NBRC 108243</name>
    <dbReference type="NCBI Taxonomy" id="1223545"/>
    <lineage>
        <taxon>Bacteria</taxon>
        <taxon>Bacillati</taxon>
        <taxon>Actinomycetota</taxon>
        <taxon>Actinomycetes</taxon>
        <taxon>Mycobacteriales</taxon>
        <taxon>Gordoniaceae</taxon>
        <taxon>Gordonia</taxon>
    </lineage>
</organism>
<sequence>MAVIITAMGWWQPTPGEVVEWHPVRATEATAGSVCADDGPITFLQENHLRSGHAARAAGRAHSAYLGSGTELDGELDVAAMSMALDEFVARHDALRTWFGHDGNGIRRHVIDPEAVAFEAVVGPGLDTAADVTDHLAERFAEEAIADSFPGFAFGAIRHADGFSLYIGCDHAISDGASQALALAEIVSIYETVLAEAPGAPRPAGGFSSYARVDAAVAAAAADADSSLAEVVREWQNVFAANGNRMPGFPIDLGLAPGETAPVRPVEMTLLTADDADEFGRICRAAGGNTLAGVYAALAMVDHELAGQEAYFGMSVLNTRGAVEDCDTAQGWFCAFAPVAFAVARATPFTELVADARTALARTRTMATVPVQTALTALVAGGMPVDEVVNAPNLLSYIDFRWFPGAGTAAYDRGVLFTGEGRTANASLWVNRDSDRLYLGSQTPDTPAARHRLDIYFSRLRAVLADVVAGGDRRVGPFDPSALDSTAGTAPEPTAGTAPGTTAGTARAVSAA</sequence>
<dbReference type="GO" id="GO:0044550">
    <property type="term" value="P:secondary metabolite biosynthetic process"/>
    <property type="evidence" value="ECO:0007669"/>
    <property type="project" value="TreeGrafter"/>
</dbReference>
<protein>
    <submittedName>
        <fullName evidence="3">Putative acyltransferase</fullName>
    </submittedName>
</protein>
<dbReference type="GO" id="GO:0031177">
    <property type="term" value="F:phosphopantetheine binding"/>
    <property type="evidence" value="ECO:0007669"/>
    <property type="project" value="TreeGrafter"/>
</dbReference>
<dbReference type="InterPro" id="IPR023213">
    <property type="entry name" value="CAT-like_dom_sf"/>
</dbReference>
<dbReference type="GO" id="GO:0016746">
    <property type="term" value="F:acyltransferase activity"/>
    <property type="evidence" value="ECO:0007669"/>
    <property type="project" value="UniProtKB-KW"/>
</dbReference>
<reference evidence="3 4" key="1">
    <citation type="submission" date="2013-01" db="EMBL/GenBank/DDBJ databases">
        <title>Whole genome shotgun sequence of Gordonia soli NBRC 108243.</title>
        <authorList>
            <person name="Isaki-Nakamura S."/>
            <person name="Hosoyama A."/>
            <person name="Tsuchikane K."/>
            <person name="Ando Y."/>
            <person name="Baba S."/>
            <person name="Ohji S."/>
            <person name="Hamada M."/>
            <person name="Tamura T."/>
            <person name="Yamazoe A."/>
            <person name="Yamazaki S."/>
            <person name="Fujita N."/>
        </authorList>
    </citation>
    <scope>NUCLEOTIDE SEQUENCE [LARGE SCALE GENOMIC DNA]</scope>
    <source>
        <strain evidence="3 4">NBRC 108243</strain>
    </source>
</reference>
<dbReference type="PANTHER" id="PTHR45527">
    <property type="entry name" value="NONRIBOSOMAL PEPTIDE SYNTHETASE"/>
    <property type="match status" value="1"/>
</dbReference>
<gene>
    <name evidence="3" type="ORF">GS4_28_00230</name>
</gene>
<dbReference type="eggNOG" id="COG1020">
    <property type="taxonomic scope" value="Bacteria"/>
</dbReference>
<dbReference type="EMBL" id="BANX01000028">
    <property type="protein sequence ID" value="GAC69775.1"/>
    <property type="molecule type" value="Genomic_DNA"/>
</dbReference>
<dbReference type="Gene3D" id="3.30.559.10">
    <property type="entry name" value="Chloramphenicol acetyltransferase-like domain"/>
    <property type="match status" value="1"/>
</dbReference>
<proteinExistence type="predicted"/>
<dbReference type="Gene3D" id="3.30.559.30">
    <property type="entry name" value="Nonribosomal peptide synthetase, condensation domain"/>
    <property type="match status" value="1"/>
</dbReference>
<dbReference type="RefSeq" id="WP_007623169.1">
    <property type="nucleotide sequence ID" value="NZ_BANX01000028.1"/>
</dbReference>
<comment type="caution">
    <text evidence="3">The sequence shown here is derived from an EMBL/GenBank/DDBJ whole genome shotgun (WGS) entry which is preliminary data.</text>
</comment>